<keyword evidence="7 13" id="KW-0812">Transmembrane</keyword>
<comment type="caution">
    <text evidence="14">The sequence shown here is derived from an EMBL/GenBank/DDBJ whole genome shotgun (WGS) entry which is preliminary data.</text>
</comment>
<evidence type="ECO:0000256" key="7">
    <source>
        <dbReference type="ARBA" id="ARBA00022692"/>
    </source>
</evidence>
<dbReference type="PIRSF" id="PIRSF000178">
    <property type="entry name" value="SDH_cyt_b560"/>
    <property type="match status" value="1"/>
</dbReference>
<feature type="transmembrane region" description="Helical" evidence="13">
    <location>
        <begin position="109"/>
        <end position="131"/>
    </location>
</feature>
<evidence type="ECO:0000313" key="14">
    <source>
        <dbReference type="EMBL" id="MFD3265212.1"/>
    </source>
</evidence>
<evidence type="ECO:0000256" key="12">
    <source>
        <dbReference type="ARBA" id="ARBA00025912"/>
    </source>
</evidence>
<keyword evidence="11 13" id="KW-0472">Membrane</keyword>
<evidence type="ECO:0000256" key="1">
    <source>
        <dbReference type="ARBA" id="ARBA00001971"/>
    </source>
</evidence>
<evidence type="ECO:0000256" key="5">
    <source>
        <dbReference type="ARBA" id="ARBA00020076"/>
    </source>
</evidence>
<keyword evidence="8" id="KW-0479">Metal-binding</keyword>
<dbReference type="InterPro" id="IPR014314">
    <property type="entry name" value="Succ_DH_cytb556"/>
</dbReference>
<dbReference type="SUPFAM" id="SSF81343">
    <property type="entry name" value="Fumarate reductase respiratory complex transmembrane subunits"/>
    <property type="match status" value="1"/>
</dbReference>
<evidence type="ECO:0000256" key="9">
    <source>
        <dbReference type="ARBA" id="ARBA00022989"/>
    </source>
</evidence>
<evidence type="ECO:0000256" key="6">
    <source>
        <dbReference type="ARBA" id="ARBA00022617"/>
    </source>
</evidence>
<gene>
    <name evidence="14" type="primary">sdhC</name>
    <name evidence="14" type="ORF">OCL97_14740</name>
</gene>
<dbReference type="Gene3D" id="1.20.1300.10">
    <property type="entry name" value="Fumarate reductase/succinate dehydrogenase, transmembrane subunit"/>
    <property type="match status" value="1"/>
</dbReference>
<feature type="transmembrane region" description="Helical" evidence="13">
    <location>
        <begin position="30"/>
        <end position="51"/>
    </location>
</feature>
<dbReference type="PANTHER" id="PTHR10978">
    <property type="entry name" value="SUCCINATE DEHYDROGENASE CYTOCHROME B560 SUBUNIT"/>
    <property type="match status" value="1"/>
</dbReference>
<reference evidence="14 15" key="1">
    <citation type="submission" date="2022-09" db="EMBL/GenBank/DDBJ databases">
        <title>New species of Phenylobacterium.</title>
        <authorList>
            <person name="Mieszkin S."/>
        </authorList>
    </citation>
    <scope>NUCLEOTIDE SEQUENCE [LARGE SCALE GENOMIC DNA]</scope>
    <source>
        <strain evidence="14 15">HK31-G</strain>
    </source>
</reference>
<dbReference type="CDD" id="cd03499">
    <property type="entry name" value="SQR_TypeC_SdhC"/>
    <property type="match status" value="1"/>
</dbReference>
<dbReference type="PANTHER" id="PTHR10978:SF5">
    <property type="entry name" value="SUCCINATE DEHYDROGENASE CYTOCHROME B560 SUBUNIT, MITOCHONDRIAL"/>
    <property type="match status" value="1"/>
</dbReference>
<name>A0ABW6CYE8_9CAUL</name>
<evidence type="ECO:0000256" key="11">
    <source>
        <dbReference type="ARBA" id="ARBA00023136"/>
    </source>
</evidence>
<comment type="subunit">
    <text evidence="12">Part of an enzyme complex containing four subunits: a flavoprotein, an iron-sulfur protein, plus two membrane-anchoring proteins, SdhC and SdhD. The complex can form homotrimers.</text>
</comment>
<comment type="similarity">
    <text evidence="4">Belongs to the cytochrome b560 family.</text>
</comment>
<dbReference type="RefSeq" id="WP_377370688.1">
    <property type="nucleotide sequence ID" value="NZ_JAOTJD010000029.1"/>
</dbReference>
<dbReference type="EMBL" id="JAOTJD010000029">
    <property type="protein sequence ID" value="MFD3265212.1"/>
    <property type="molecule type" value="Genomic_DNA"/>
</dbReference>
<dbReference type="NCBIfam" id="TIGR02970">
    <property type="entry name" value="succ_dehyd_cytB"/>
    <property type="match status" value="1"/>
</dbReference>
<comment type="function">
    <text evidence="2">Membrane-anchoring subunit of succinate dehydrogenase (SDH).</text>
</comment>
<dbReference type="Pfam" id="PF01127">
    <property type="entry name" value="Sdh_cyt"/>
    <property type="match status" value="1"/>
</dbReference>
<protein>
    <recommendedName>
        <fullName evidence="5">Succinate dehydrogenase cytochrome b556 subunit</fullName>
    </recommendedName>
</protein>
<dbReference type="InterPro" id="IPR034804">
    <property type="entry name" value="SQR/QFR_C/D"/>
</dbReference>
<evidence type="ECO:0000256" key="4">
    <source>
        <dbReference type="ARBA" id="ARBA00007244"/>
    </source>
</evidence>
<accession>A0ABW6CYE8</accession>
<feature type="transmembrane region" description="Helical" evidence="13">
    <location>
        <begin position="71"/>
        <end position="88"/>
    </location>
</feature>
<organism evidence="14 15">
    <name type="scientific">Phenylobacterium ferrooxidans</name>
    <dbReference type="NCBI Taxonomy" id="2982689"/>
    <lineage>
        <taxon>Bacteria</taxon>
        <taxon>Pseudomonadati</taxon>
        <taxon>Pseudomonadota</taxon>
        <taxon>Alphaproteobacteria</taxon>
        <taxon>Caulobacterales</taxon>
        <taxon>Caulobacteraceae</taxon>
        <taxon>Phenylobacterium</taxon>
    </lineage>
</organism>
<comment type="subcellular location">
    <subcellularLocation>
        <location evidence="3">Membrane</location>
    </subcellularLocation>
</comment>
<comment type="cofactor">
    <cofactor evidence="1">
        <name>heme</name>
        <dbReference type="ChEBI" id="CHEBI:30413"/>
    </cofactor>
</comment>
<keyword evidence="15" id="KW-1185">Reference proteome</keyword>
<evidence type="ECO:0000256" key="8">
    <source>
        <dbReference type="ARBA" id="ARBA00022723"/>
    </source>
</evidence>
<sequence length="135" mass="14385">MTETTPGPRARPLSPHLEIWRFHATMVGSILHRITGVGLYFGALILAGWAVSLAAGPDAYQAFMELLGSPLGKLVMFGLTLSVFYHLAKGVQHLLWDAGTGFQLPIANMGAIACYAFAIAASLAVWAIAWMTGAL</sequence>
<keyword evidence="10" id="KW-0408">Iron</keyword>
<keyword evidence="6" id="KW-0349">Heme</keyword>
<keyword evidence="9 13" id="KW-1133">Transmembrane helix</keyword>
<evidence type="ECO:0000256" key="2">
    <source>
        <dbReference type="ARBA" id="ARBA00004050"/>
    </source>
</evidence>
<dbReference type="InterPro" id="IPR000701">
    <property type="entry name" value="SuccDH_FuR_B_TM-su"/>
</dbReference>
<evidence type="ECO:0000313" key="15">
    <source>
        <dbReference type="Proteomes" id="UP001598130"/>
    </source>
</evidence>
<dbReference type="Proteomes" id="UP001598130">
    <property type="component" value="Unassembled WGS sequence"/>
</dbReference>
<proteinExistence type="inferred from homology"/>
<evidence type="ECO:0000256" key="10">
    <source>
        <dbReference type="ARBA" id="ARBA00023004"/>
    </source>
</evidence>
<evidence type="ECO:0000256" key="13">
    <source>
        <dbReference type="SAM" id="Phobius"/>
    </source>
</evidence>
<evidence type="ECO:0000256" key="3">
    <source>
        <dbReference type="ARBA" id="ARBA00004370"/>
    </source>
</evidence>